<keyword evidence="1" id="KW-0175">Coiled coil</keyword>
<dbReference type="EMBL" id="BRYB01000137">
    <property type="protein sequence ID" value="GMI23774.1"/>
    <property type="molecule type" value="Genomic_DNA"/>
</dbReference>
<gene>
    <name evidence="5" type="ORF">TeGR_g12171</name>
</gene>
<keyword evidence="3" id="KW-1133">Transmembrane helix</keyword>
<dbReference type="InterPro" id="IPR036020">
    <property type="entry name" value="WW_dom_sf"/>
</dbReference>
<dbReference type="Proteomes" id="UP001165060">
    <property type="component" value="Unassembled WGS sequence"/>
</dbReference>
<keyword evidence="6" id="KW-1185">Reference proteome</keyword>
<feature type="transmembrane region" description="Helical" evidence="3">
    <location>
        <begin position="238"/>
        <end position="256"/>
    </location>
</feature>
<dbReference type="InterPro" id="IPR001202">
    <property type="entry name" value="WW_dom"/>
</dbReference>
<feature type="compositionally biased region" description="Pro residues" evidence="2">
    <location>
        <begin position="211"/>
        <end position="223"/>
    </location>
</feature>
<organism evidence="5 6">
    <name type="scientific">Tetraparma gracilis</name>
    <dbReference type="NCBI Taxonomy" id="2962635"/>
    <lineage>
        <taxon>Eukaryota</taxon>
        <taxon>Sar</taxon>
        <taxon>Stramenopiles</taxon>
        <taxon>Ochrophyta</taxon>
        <taxon>Bolidophyceae</taxon>
        <taxon>Parmales</taxon>
        <taxon>Triparmaceae</taxon>
        <taxon>Tetraparma</taxon>
    </lineage>
</organism>
<evidence type="ECO:0000313" key="6">
    <source>
        <dbReference type="Proteomes" id="UP001165060"/>
    </source>
</evidence>
<feature type="region of interest" description="Disordered" evidence="2">
    <location>
        <begin position="298"/>
        <end position="337"/>
    </location>
</feature>
<name>A0ABQ6MCZ0_9STRA</name>
<dbReference type="PROSITE" id="PS50020">
    <property type="entry name" value="WW_DOMAIN_2"/>
    <property type="match status" value="1"/>
</dbReference>
<evidence type="ECO:0000259" key="4">
    <source>
        <dbReference type="PROSITE" id="PS50020"/>
    </source>
</evidence>
<protein>
    <recommendedName>
        <fullName evidence="4">WW domain-containing protein</fullName>
    </recommendedName>
</protein>
<reference evidence="5 6" key="1">
    <citation type="journal article" date="2023" name="Commun. Biol.">
        <title>Genome analysis of Parmales, the sister group of diatoms, reveals the evolutionary specialization of diatoms from phago-mixotrophs to photoautotrophs.</title>
        <authorList>
            <person name="Ban H."/>
            <person name="Sato S."/>
            <person name="Yoshikawa S."/>
            <person name="Yamada K."/>
            <person name="Nakamura Y."/>
            <person name="Ichinomiya M."/>
            <person name="Sato N."/>
            <person name="Blanc-Mathieu R."/>
            <person name="Endo H."/>
            <person name="Kuwata A."/>
            <person name="Ogata H."/>
        </authorList>
    </citation>
    <scope>NUCLEOTIDE SEQUENCE [LARGE SCALE GENOMIC DNA]</scope>
</reference>
<sequence length="580" mass="63587">MQCPDNDSGIFGGDDHECNYWKDNAWVTLKSGDNNPFGTSCDQFTICERQEEVIDDGWGTDDGDRYYLACNECANGFAPTTRSNPNQEMCSSAIYENNCYEPEMPSDYSTCPSSSYRVNKCNYLVGQTWVEVSAGDASPYGASCAAYAACTVQRGSYTGSTMPTDKYFVMCEACASGFRTLETNNSPTGTCGQSTKITSCTDQANPDTGPDEPPPAPPVPTPAPLVDKPDFLEENIEYIAEAIGVVFLIGIIIYIFKAKRKRQKKKVAKLKEEMKGKRDSALQNEKLLEMGKMLHAQQSELSTRELEQQESGLSAEEKARRKAKRKEDKKKMKAALNDGLPPGWRSFTDKSTGGVYYCHMETGETTWTRPVMETVIEKEVSVPMTENPMRSDVEEQNEILKDQMKKLVENNRKLKKEATNASAVGGKLHTIDSAKRKKAVGLFKKGAAAAVMKNRDSTPASKMLAAVAGAKAAAEVEGAEAASFFLLLSFSLKWWCVTAPSLITNSTISTMSIATPPKTPAITRWLKGSGRKWKRKPPTVKGARIRFSATESEWERDAVSDATVGAPTASEPGREAVIAE</sequence>
<feature type="domain" description="WW" evidence="4">
    <location>
        <begin position="338"/>
        <end position="372"/>
    </location>
</feature>
<feature type="coiled-coil region" evidence="1">
    <location>
        <begin position="390"/>
        <end position="424"/>
    </location>
</feature>
<dbReference type="Pfam" id="PF00397">
    <property type="entry name" value="WW"/>
    <property type="match status" value="1"/>
</dbReference>
<dbReference type="Gene3D" id="2.20.70.10">
    <property type="match status" value="1"/>
</dbReference>
<comment type="caution">
    <text evidence="5">The sequence shown here is derived from an EMBL/GenBank/DDBJ whole genome shotgun (WGS) entry which is preliminary data.</text>
</comment>
<keyword evidence="3" id="KW-0812">Transmembrane</keyword>
<dbReference type="SMART" id="SM00456">
    <property type="entry name" value="WW"/>
    <property type="match status" value="1"/>
</dbReference>
<evidence type="ECO:0000313" key="5">
    <source>
        <dbReference type="EMBL" id="GMI23774.1"/>
    </source>
</evidence>
<evidence type="ECO:0000256" key="2">
    <source>
        <dbReference type="SAM" id="MobiDB-lite"/>
    </source>
</evidence>
<feature type="compositionally biased region" description="Basic and acidic residues" evidence="2">
    <location>
        <begin position="315"/>
        <end position="330"/>
    </location>
</feature>
<feature type="region of interest" description="Disordered" evidence="2">
    <location>
        <begin position="558"/>
        <end position="580"/>
    </location>
</feature>
<keyword evidence="3" id="KW-0472">Membrane</keyword>
<proteinExistence type="predicted"/>
<accession>A0ABQ6MCZ0</accession>
<dbReference type="CDD" id="cd00201">
    <property type="entry name" value="WW"/>
    <property type="match status" value="1"/>
</dbReference>
<evidence type="ECO:0000256" key="1">
    <source>
        <dbReference type="SAM" id="Coils"/>
    </source>
</evidence>
<dbReference type="SUPFAM" id="SSF51045">
    <property type="entry name" value="WW domain"/>
    <property type="match status" value="1"/>
</dbReference>
<feature type="compositionally biased region" description="Polar residues" evidence="2">
    <location>
        <begin position="185"/>
        <end position="205"/>
    </location>
</feature>
<evidence type="ECO:0000256" key="3">
    <source>
        <dbReference type="SAM" id="Phobius"/>
    </source>
</evidence>
<dbReference type="PROSITE" id="PS01159">
    <property type="entry name" value="WW_DOMAIN_1"/>
    <property type="match status" value="1"/>
</dbReference>
<feature type="region of interest" description="Disordered" evidence="2">
    <location>
        <begin position="185"/>
        <end position="223"/>
    </location>
</feature>